<feature type="transmembrane region" description="Helical" evidence="1">
    <location>
        <begin position="56"/>
        <end position="79"/>
    </location>
</feature>
<proteinExistence type="predicted"/>
<feature type="transmembrane region" description="Helical" evidence="1">
    <location>
        <begin position="18"/>
        <end position="36"/>
    </location>
</feature>
<dbReference type="PANTHER" id="PTHR37299:SF1">
    <property type="entry name" value="STAGE 0 SPORULATION PROTEIN A HOMOLOG"/>
    <property type="match status" value="1"/>
</dbReference>
<evidence type="ECO:0000256" key="1">
    <source>
        <dbReference type="SAM" id="Phobius"/>
    </source>
</evidence>
<evidence type="ECO:0000259" key="2">
    <source>
        <dbReference type="PROSITE" id="PS50930"/>
    </source>
</evidence>
<evidence type="ECO:0000313" key="3">
    <source>
        <dbReference type="EMBL" id="AXE19979.1"/>
    </source>
</evidence>
<dbReference type="GO" id="GO:0003677">
    <property type="term" value="F:DNA binding"/>
    <property type="evidence" value="ECO:0007669"/>
    <property type="project" value="InterPro"/>
</dbReference>
<dbReference type="PROSITE" id="PS50930">
    <property type="entry name" value="HTH_LYTTR"/>
    <property type="match status" value="1"/>
</dbReference>
<feature type="domain" description="HTH LytTR-type" evidence="2">
    <location>
        <begin position="218"/>
        <end position="325"/>
    </location>
</feature>
<dbReference type="KEGG" id="run:DR864_20610"/>
<protein>
    <recommendedName>
        <fullName evidence="2">HTH LytTR-type domain-containing protein</fullName>
    </recommendedName>
</protein>
<dbReference type="Gene3D" id="2.40.50.1020">
    <property type="entry name" value="LytTr DNA-binding domain"/>
    <property type="match status" value="1"/>
</dbReference>
<dbReference type="InterPro" id="IPR046947">
    <property type="entry name" value="LytR-like"/>
</dbReference>
<dbReference type="GO" id="GO:0000156">
    <property type="term" value="F:phosphorelay response regulator activity"/>
    <property type="evidence" value="ECO:0007669"/>
    <property type="project" value="InterPro"/>
</dbReference>
<feature type="transmembrane region" description="Helical" evidence="1">
    <location>
        <begin position="100"/>
        <end position="124"/>
    </location>
</feature>
<sequence>MSSLTLTRSLYRSPQNGLIFLLVIVLFFEIIGWAISPENKLYTYSSYQTLFSYLKNLFLGLLAPEFCTLYIMVFLIDVFHRFLGIRKININFSSMIKYEAAFLPLFFISFFLFFPITLHVRFLLREFPNYSLHRYIELYVFQGFTLQTYLMYLPFVVLLGYILVNASLVKDFLESGNSSQVKITPIIPTTTVFIPIEPPTPALQEAGVEKKEVYPRVIEAKTGTGDVYLKLDECYYFETDEERYYVVHPKGRFRVMKPLSVLEEELDPLHFFRVHRSYIINLDHLDSYIYWEKGKYIVYIKTAAEIKEMMMSRQRFPAFKDALAANRSR</sequence>
<accession>A0A344TMV8</accession>
<keyword evidence="4" id="KW-1185">Reference proteome</keyword>
<reference evidence="3 4" key="1">
    <citation type="submission" date="2018-07" db="EMBL/GenBank/DDBJ databases">
        <title>Genome sequencing of Runella.</title>
        <authorList>
            <person name="Baek M.-G."/>
            <person name="Yi H."/>
        </authorList>
    </citation>
    <scope>NUCLEOTIDE SEQUENCE [LARGE SCALE GENOMIC DNA]</scope>
    <source>
        <strain evidence="3 4">HYN0085</strain>
    </source>
</reference>
<evidence type="ECO:0000313" key="4">
    <source>
        <dbReference type="Proteomes" id="UP000251993"/>
    </source>
</evidence>
<dbReference type="OrthoDB" id="1187461at2"/>
<keyword evidence="1" id="KW-0472">Membrane</keyword>
<dbReference type="Proteomes" id="UP000251993">
    <property type="component" value="Chromosome"/>
</dbReference>
<organism evidence="3 4">
    <name type="scientific">Runella rosea</name>
    <dbReference type="NCBI Taxonomy" id="2259595"/>
    <lineage>
        <taxon>Bacteria</taxon>
        <taxon>Pseudomonadati</taxon>
        <taxon>Bacteroidota</taxon>
        <taxon>Cytophagia</taxon>
        <taxon>Cytophagales</taxon>
        <taxon>Spirosomataceae</taxon>
        <taxon>Runella</taxon>
    </lineage>
</organism>
<dbReference type="Pfam" id="PF04397">
    <property type="entry name" value="LytTR"/>
    <property type="match status" value="1"/>
</dbReference>
<dbReference type="PANTHER" id="PTHR37299">
    <property type="entry name" value="TRANSCRIPTIONAL REGULATOR-RELATED"/>
    <property type="match status" value="1"/>
</dbReference>
<name>A0A344TMV8_9BACT</name>
<dbReference type="AlphaFoldDB" id="A0A344TMV8"/>
<feature type="transmembrane region" description="Helical" evidence="1">
    <location>
        <begin position="144"/>
        <end position="164"/>
    </location>
</feature>
<dbReference type="EMBL" id="CP030850">
    <property type="protein sequence ID" value="AXE19979.1"/>
    <property type="molecule type" value="Genomic_DNA"/>
</dbReference>
<dbReference type="InterPro" id="IPR007492">
    <property type="entry name" value="LytTR_DNA-bd_dom"/>
</dbReference>
<gene>
    <name evidence="3" type="ORF">DR864_20610</name>
</gene>
<keyword evidence="1" id="KW-0812">Transmembrane</keyword>
<dbReference type="SMART" id="SM00850">
    <property type="entry name" value="LytTR"/>
    <property type="match status" value="1"/>
</dbReference>
<keyword evidence="1" id="KW-1133">Transmembrane helix</keyword>